<feature type="compositionally biased region" description="Basic and acidic residues" evidence="1">
    <location>
        <begin position="1"/>
        <end position="15"/>
    </location>
</feature>
<sequence length="121" mass="12763">MADDGRGTPDEHDATTDDGDQARVPWWSRAPQGAALEMRERSNEAFLVRFFAVIPATVVVFFLPDVLRPVWIGLVLVGFAAWSLRRLRRPSAQRGASEGPGAGPGDGPVGDGAGGPSTPGP</sequence>
<proteinExistence type="predicted"/>
<feature type="transmembrane region" description="Helical" evidence="2">
    <location>
        <begin position="46"/>
        <end position="64"/>
    </location>
</feature>
<keyword evidence="4" id="KW-1185">Reference proteome</keyword>
<organism evidence="3 4">
    <name type="scientific">Clavibacter tessellarius</name>
    <dbReference type="NCBI Taxonomy" id="31965"/>
    <lineage>
        <taxon>Bacteria</taxon>
        <taxon>Bacillati</taxon>
        <taxon>Actinomycetota</taxon>
        <taxon>Actinomycetes</taxon>
        <taxon>Micrococcales</taxon>
        <taxon>Microbacteriaceae</taxon>
        <taxon>Clavibacter</taxon>
    </lineage>
</organism>
<evidence type="ECO:0000313" key="3">
    <source>
        <dbReference type="EMBL" id="OQJ62281.1"/>
    </source>
</evidence>
<dbReference type="AlphaFoldDB" id="A0A225CC40"/>
<evidence type="ECO:0000313" key="4">
    <source>
        <dbReference type="Proteomes" id="UP000215316"/>
    </source>
</evidence>
<comment type="caution">
    <text evidence="3">The sequence shown here is derived from an EMBL/GenBank/DDBJ whole genome shotgun (WGS) entry which is preliminary data.</text>
</comment>
<dbReference type="Proteomes" id="UP000215316">
    <property type="component" value="Unassembled WGS sequence"/>
</dbReference>
<keyword evidence="2" id="KW-0812">Transmembrane</keyword>
<feature type="transmembrane region" description="Helical" evidence="2">
    <location>
        <begin position="70"/>
        <end position="87"/>
    </location>
</feature>
<dbReference type="RefSeq" id="WP_094126685.1">
    <property type="nucleotide sequence ID" value="NZ_CP040788.1"/>
</dbReference>
<accession>A0A225CC40</accession>
<gene>
    <name evidence="3" type="ORF">B5P24_04290</name>
</gene>
<evidence type="ECO:0000256" key="1">
    <source>
        <dbReference type="SAM" id="MobiDB-lite"/>
    </source>
</evidence>
<protein>
    <submittedName>
        <fullName evidence="3">Uncharacterized protein</fullName>
    </submittedName>
</protein>
<feature type="region of interest" description="Disordered" evidence="1">
    <location>
        <begin position="1"/>
        <end position="26"/>
    </location>
</feature>
<evidence type="ECO:0000256" key="2">
    <source>
        <dbReference type="SAM" id="Phobius"/>
    </source>
</evidence>
<name>A0A225CC40_9MICO</name>
<feature type="compositionally biased region" description="Gly residues" evidence="1">
    <location>
        <begin position="98"/>
        <end position="121"/>
    </location>
</feature>
<reference evidence="3" key="1">
    <citation type="submission" date="2017-08" db="EMBL/GenBank/DDBJ databases">
        <title>Genomes of multiple Clavibacter strains from different subspecies.</title>
        <authorList>
            <person name="Yuan X.-K."/>
            <person name="Li X.-S."/>
            <person name="Nie J."/>
            <person name="De Boer S.H."/>
        </authorList>
    </citation>
    <scope>NUCLEOTIDE SEQUENCE [LARGE SCALE GENOMIC DNA]</scope>
    <source>
        <strain evidence="3">ATCC 33566</strain>
    </source>
</reference>
<keyword evidence="2" id="KW-0472">Membrane</keyword>
<dbReference type="EMBL" id="MZMQ01000001">
    <property type="protein sequence ID" value="OQJ62281.1"/>
    <property type="molecule type" value="Genomic_DNA"/>
</dbReference>
<keyword evidence="2" id="KW-1133">Transmembrane helix</keyword>
<feature type="region of interest" description="Disordered" evidence="1">
    <location>
        <begin position="90"/>
        <end position="121"/>
    </location>
</feature>